<name>A0A0B7ACY2_9EUPU</name>
<dbReference type="EMBL" id="HACG01030955">
    <property type="protein sequence ID" value="CEK77820.1"/>
    <property type="molecule type" value="Transcribed_RNA"/>
</dbReference>
<dbReference type="EMBL" id="HACG01030954">
    <property type="protein sequence ID" value="CEK77819.1"/>
    <property type="molecule type" value="Transcribed_RNA"/>
</dbReference>
<reference evidence="2" key="1">
    <citation type="submission" date="2014-12" db="EMBL/GenBank/DDBJ databases">
        <title>Insight into the proteome of Arion vulgaris.</title>
        <authorList>
            <person name="Aradska J."/>
            <person name="Bulat T."/>
            <person name="Smidak R."/>
            <person name="Sarate P."/>
            <person name="Gangsoo J."/>
            <person name="Sialana F."/>
            <person name="Bilban M."/>
            <person name="Lubec G."/>
        </authorList>
    </citation>
    <scope>NUCLEOTIDE SEQUENCE</scope>
    <source>
        <tissue evidence="2">Skin</tissue>
    </source>
</reference>
<gene>
    <name evidence="2" type="primary">ORF106819</name>
    <name evidence="1" type="synonym">ORF106813</name>
</gene>
<sequence>MAVRMTSHFKNSQVTDCMMTQNQIDNYCCLHWPICHLGLNLSHTHREREREKDEPCALMSVSLL</sequence>
<dbReference type="AlphaFoldDB" id="A0A0B7ACY2"/>
<organism evidence="2">
    <name type="scientific">Arion vulgaris</name>
    <dbReference type="NCBI Taxonomy" id="1028688"/>
    <lineage>
        <taxon>Eukaryota</taxon>
        <taxon>Metazoa</taxon>
        <taxon>Spiralia</taxon>
        <taxon>Lophotrochozoa</taxon>
        <taxon>Mollusca</taxon>
        <taxon>Gastropoda</taxon>
        <taxon>Heterobranchia</taxon>
        <taxon>Euthyneura</taxon>
        <taxon>Panpulmonata</taxon>
        <taxon>Eupulmonata</taxon>
        <taxon>Stylommatophora</taxon>
        <taxon>Helicina</taxon>
        <taxon>Arionoidea</taxon>
        <taxon>Arionidae</taxon>
        <taxon>Arion</taxon>
    </lineage>
</organism>
<accession>A0A0B7ACY2</accession>
<evidence type="ECO:0000313" key="1">
    <source>
        <dbReference type="EMBL" id="CEK77819.1"/>
    </source>
</evidence>
<protein>
    <submittedName>
        <fullName evidence="2">Uncharacterized protein</fullName>
    </submittedName>
</protein>
<evidence type="ECO:0000313" key="2">
    <source>
        <dbReference type="EMBL" id="CEK77820.1"/>
    </source>
</evidence>
<proteinExistence type="predicted"/>